<dbReference type="EMBL" id="JABFAI010000385">
    <property type="protein sequence ID" value="KAF4945075.1"/>
    <property type="molecule type" value="Genomic_DNA"/>
</dbReference>
<dbReference type="OrthoDB" id="5292533at2759"/>
<protein>
    <submittedName>
        <fullName evidence="1">Uncharacterized protein</fullName>
    </submittedName>
</protein>
<reference evidence="1" key="2">
    <citation type="submission" date="2020-05" db="EMBL/GenBank/DDBJ databases">
        <authorList>
            <person name="Kim H.-S."/>
            <person name="Proctor R.H."/>
            <person name="Brown D.W."/>
        </authorList>
    </citation>
    <scope>NUCLEOTIDE SEQUENCE</scope>
    <source>
        <strain evidence="1">NRRL 45417</strain>
    </source>
</reference>
<dbReference type="Proteomes" id="UP000604273">
    <property type="component" value="Unassembled WGS sequence"/>
</dbReference>
<sequence>MAGDTALAIVALAPALAAVILTDRGWKIITSAARRGRIALRPSEGTCAKLFWHNLSDGPLHICMASQCHSQTHVKDKTCWDRTLTTVLNQWTPADLQYVDKPECLFPSKGLLYVDAYLIRAFILIAARADYLPRRHRGDAKDLNFAGVVINRQIIKREKENEPDVIVLHLQGTLQRTLSKPHVQRILEGYPPLSQDPWQRSIFSESDLRRGGWIAAIGLDEGWKDDTSFLPIYVDSVQFNGKRGGLFWRSIDRIIAMLSNVWLPAFQSTPGDDRVKQALTALTYMRERETESGFDNLFDISVLKSPPTRLQQRQIIDHFNSKPTLGHSGFVQFRQDWEALLDAVLVAAVLGTSRCVAYVKNPGREMNLLPLDSLLDSSDVYIRGC</sequence>
<keyword evidence="2" id="KW-1185">Reference proteome</keyword>
<proteinExistence type="predicted"/>
<gene>
    <name evidence="1" type="ORF">FGADI_12209</name>
</gene>
<evidence type="ECO:0000313" key="2">
    <source>
        <dbReference type="Proteomes" id="UP000604273"/>
    </source>
</evidence>
<evidence type="ECO:0000313" key="1">
    <source>
        <dbReference type="EMBL" id="KAF4945075.1"/>
    </source>
</evidence>
<reference evidence="1" key="1">
    <citation type="journal article" date="2020" name="BMC Genomics">
        <title>Correction to: Identification and distribution of gene clusters required for synthesis of sphingolipid metabolism inhibitors in diverse species of the filamentous fungus Fusarium.</title>
        <authorList>
            <person name="Kim H.S."/>
            <person name="Lohmar J.M."/>
            <person name="Busman M."/>
            <person name="Brown D.W."/>
            <person name="Naumann T.A."/>
            <person name="Divon H.H."/>
            <person name="Lysoe E."/>
            <person name="Uhlig S."/>
            <person name="Proctor R.H."/>
        </authorList>
    </citation>
    <scope>NUCLEOTIDE SEQUENCE</scope>
    <source>
        <strain evidence="1">NRRL 45417</strain>
    </source>
</reference>
<dbReference type="AlphaFoldDB" id="A0A8H4SSY2"/>
<organism evidence="1 2">
    <name type="scientific">Fusarium gaditjirri</name>
    <dbReference type="NCBI Taxonomy" id="282569"/>
    <lineage>
        <taxon>Eukaryota</taxon>
        <taxon>Fungi</taxon>
        <taxon>Dikarya</taxon>
        <taxon>Ascomycota</taxon>
        <taxon>Pezizomycotina</taxon>
        <taxon>Sordariomycetes</taxon>
        <taxon>Hypocreomycetidae</taxon>
        <taxon>Hypocreales</taxon>
        <taxon>Nectriaceae</taxon>
        <taxon>Fusarium</taxon>
        <taxon>Fusarium nisikadoi species complex</taxon>
    </lineage>
</organism>
<accession>A0A8H4SSY2</accession>
<name>A0A8H4SSY2_9HYPO</name>
<comment type="caution">
    <text evidence="1">The sequence shown here is derived from an EMBL/GenBank/DDBJ whole genome shotgun (WGS) entry which is preliminary data.</text>
</comment>